<dbReference type="GO" id="GO:0005576">
    <property type="term" value="C:extracellular region"/>
    <property type="evidence" value="ECO:0007669"/>
    <property type="project" value="UniProtKB-SubCell"/>
</dbReference>
<dbReference type="OMA" id="MRIPYLV"/>
<evidence type="ECO:0000256" key="3">
    <source>
        <dbReference type="ARBA" id="ARBA00022525"/>
    </source>
</evidence>
<proteinExistence type="inferred from homology"/>
<evidence type="ECO:0000256" key="4">
    <source>
        <dbReference type="ARBA" id="ARBA00022729"/>
    </source>
</evidence>
<reference evidence="6" key="2">
    <citation type="submission" date="2015-06" db="UniProtKB">
        <authorList>
            <consortium name="EnsemblProtists"/>
        </authorList>
    </citation>
    <scope>IDENTIFICATION</scope>
    <source>
        <strain evidence="6">Pr102</strain>
    </source>
</reference>
<accession>H3GTN9</accession>
<keyword evidence="3 5" id="KW-0964">Secreted</keyword>
<dbReference type="Proteomes" id="UP000005238">
    <property type="component" value="Unassembled WGS sequence"/>
</dbReference>
<dbReference type="VEuPathDB" id="FungiDB:KRP23_2723"/>
<dbReference type="HOGENOM" id="CLU_1149131_0_0_1"/>
<dbReference type="EnsemblProtists" id="Phyra80523">
    <property type="protein sequence ID" value="Phyra80523"/>
    <property type="gene ID" value="Phyra80523"/>
</dbReference>
<protein>
    <recommendedName>
        <fullName evidence="5">RxLR effector protein</fullName>
    </recommendedName>
</protein>
<dbReference type="Gene3D" id="1.20.5.1230">
    <property type="entry name" value="Apolipoprotein A-I"/>
    <property type="match status" value="1"/>
</dbReference>
<dbReference type="STRING" id="164328.H3GTN9"/>
<comment type="domain">
    <text evidence="5">The RxLR-dEER motif acts to carry the protein into the host cell cytoplasm through binding to cell surface phosphatidylinositol-3-phosphate.</text>
</comment>
<evidence type="ECO:0000313" key="7">
    <source>
        <dbReference type="Proteomes" id="UP000005238"/>
    </source>
</evidence>
<comment type="subcellular location">
    <subcellularLocation>
        <location evidence="1 5">Secreted</location>
    </subcellularLocation>
</comment>
<dbReference type="Pfam" id="PF16810">
    <property type="entry name" value="RXLR"/>
    <property type="match status" value="1"/>
</dbReference>
<evidence type="ECO:0000256" key="1">
    <source>
        <dbReference type="ARBA" id="ARBA00004613"/>
    </source>
</evidence>
<sequence>MRLAYVVVAAVATLFASADAVSPVADPNQSKLFTVHTPDVARVLNVDDEIAKPRFLRAEGNADTDDEERALPASLTKLTDKLKPVAEKVKPLSKKLTPYAEKLTDKAMAAAVRLKPIADKFSGKLKPIADKLLPILKPIAAKLNTVPFINRVVKKLKEFAQKVKNTKVGEATVSQRYTMAKFELWFKQNKSPDEVKAMLKVGAGPIVNTKDYDLWNQYSVFYKISQREKETKANIP</sequence>
<reference evidence="7" key="1">
    <citation type="journal article" date="2006" name="Science">
        <title>Phytophthora genome sequences uncover evolutionary origins and mechanisms of pathogenesis.</title>
        <authorList>
            <person name="Tyler B.M."/>
            <person name="Tripathy S."/>
            <person name="Zhang X."/>
            <person name="Dehal P."/>
            <person name="Jiang R.H."/>
            <person name="Aerts A."/>
            <person name="Arredondo F.D."/>
            <person name="Baxter L."/>
            <person name="Bensasson D."/>
            <person name="Beynon J.L."/>
            <person name="Chapman J."/>
            <person name="Damasceno C.M."/>
            <person name="Dorrance A.E."/>
            <person name="Dou D."/>
            <person name="Dickerman A.W."/>
            <person name="Dubchak I.L."/>
            <person name="Garbelotto M."/>
            <person name="Gijzen M."/>
            <person name="Gordon S.G."/>
            <person name="Govers F."/>
            <person name="Grunwald N.J."/>
            <person name="Huang W."/>
            <person name="Ivors K.L."/>
            <person name="Jones R.W."/>
            <person name="Kamoun S."/>
            <person name="Krampis K."/>
            <person name="Lamour K.H."/>
            <person name="Lee M.K."/>
            <person name="McDonald W.H."/>
            <person name="Medina M."/>
            <person name="Meijer H.J."/>
            <person name="Nordberg E.K."/>
            <person name="Maclean D.J."/>
            <person name="Ospina-Giraldo M.D."/>
            <person name="Morris P.F."/>
            <person name="Phuntumart V."/>
            <person name="Putnam N.H."/>
            <person name="Rash S."/>
            <person name="Rose J.K."/>
            <person name="Sakihama Y."/>
            <person name="Salamov A.A."/>
            <person name="Savidor A."/>
            <person name="Scheuring C.F."/>
            <person name="Smith B.M."/>
            <person name="Sobral B.W."/>
            <person name="Terry A."/>
            <person name="Torto-Alalibo T.A."/>
            <person name="Win J."/>
            <person name="Xu Z."/>
            <person name="Zhang H."/>
            <person name="Grigoriev I.V."/>
            <person name="Rokhsar D.S."/>
            <person name="Boore J.L."/>
        </authorList>
    </citation>
    <scope>NUCLEOTIDE SEQUENCE [LARGE SCALE GENOMIC DNA]</scope>
    <source>
        <strain evidence="7">Pr102</strain>
    </source>
</reference>
<organism evidence="6 7">
    <name type="scientific">Phytophthora ramorum</name>
    <name type="common">Sudden oak death agent</name>
    <dbReference type="NCBI Taxonomy" id="164328"/>
    <lineage>
        <taxon>Eukaryota</taxon>
        <taxon>Sar</taxon>
        <taxon>Stramenopiles</taxon>
        <taxon>Oomycota</taxon>
        <taxon>Peronosporomycetes</taxon>
        <taxon>Peronosporales</taxon>
        <taxon>Peronosporaceae</taxon>
        <taxon>Phytophthora</taxon>
    </lineage>
</organism>
<dbReference type="eggNOG" id="ENOG502RRVP">
    <property type="taxonomic scope" value="Eukaryota"/>
</dbReference>
<dbReference type="AlphaFoldDB" id="H3GTN9"/>
<dbReference type="EMBL" id="DS566047">
    <property type="status" value="NOT_ANNOTATED_CDS"/>
    <property type="molecule type" value="Genomic_DNA"/>
</dbReference>
<feature type="chain" id="PRO_5028522588" description="RxLR effector protein" evidence="5">
    <location>
        <begin position="21"/>
        <end position="236"/>
    </location>
</feature>
<evidence type="ECO:0000313" key="6">
    <source>
        <dbReference type="EnsemblProtists" id="Phyra80523"/>
    </source>
</evidence>
<name>H3GTN9_PHYRM</name>
<dbReference type="InterPro" id="IPR031825">
    <property type="entry name" value="RXLR"/>
</dbReference>
<keyword evidence="7" id="KW-1185">Reference proteome</keyword>
<comment type="function">
    <text evidence="5">Effector that suppresses plant defense responses during pathogen infection.</text>
</comment>
<dbReference type="SUPFAM" id="SSF58113">
    <property type="entry name" value="Apolipoprotein A-I"/>
    <property type="match status" value="1"/>
</dbReference>
<feature type="signal peptide" evidence="5">
    <location>
        <begin position="1"/>
        <end position="20"/>
    </location>
</feature>
<evidence type="ECO:0000256" key="2">
    <source>
        <dbReference type="ARBA" id="ARBA00010400"/>
    </source>
</evidence>
<dbReference type="VEuPathDB" id="FungiDB:KRP22_7411"/>
<dbReference type="InParanoid" id="H3GTN9"/>
<keyword evidence="4 5" id="KW-0732">Signal</keyword>
<evidence type="ECO:0000256" key="5">
    <source>
        <dbReference type="RuleBase" id="RU367124"/>
    </source>
</evidence>
<comment type="similarity">
    <text evidence="2 5">Belongs to the RxLR effector family.</text>
</comment>